<evidence type="ECO:0000313" key="4">
    <source>
        <dbReference type="EMBL" id="MDQ1033204.1"/>
    </source>
</evidence>
<proteinExistence type="predicted"/>
<dbReference type="PROSITE" id="PS51186">
    <property type="entry name" value="GNAT"/>
    <property type="match status" value="1"/>
</dbReference>
<organism evidence="4 5">
    <name type="scientific">Streptomyces umbrinus</name>
    <dbReference type="NCBI Taxonomy" id="67370"/>
    <lineage>
        <taxon>Bacteria</taxon>
        <taxon>Bacillati</taxon>
        <taxon>Actinomycetota</taxon>
        <taxon>Actinomycetes</taxon>
        <taxon>Kitasatosporales</taxon>
        <taxon>Streptomycetaceae</taxon>
        <taxon>Streptomyces</taxon>
        <taxon>Streptomyces phaeochromogenes group</taxon>
    </lineage>
</organism>
<feature type="domain" description="N-acetyltransferase" evidence="3">
    <location>
        <begin position="24"/>
        <end position="164"/>
    </location>
</feature>
<accession>A0ABU0TEG8</accession>
<dbReference type="CDD" id="cd04301">
    <property type="entry name" value="NAT_SF"/>
    <property type="match status" value="1"/>
</dbReference>
<dbReference type="InterPro" id="IPR000182">
    <property type="entry name" value="GNAT_dom"/>
</dbReference>
<reference evidence="4 5" key="1">
    <citation type="submission" date="2023-07" db="EMBL/GenBank/DDBJ databases">
        <title>Comparative genomics of wheat-associated soil bacteria to identify genetic determinants of phenazine resistance.</title>
        <authorList>
            <person name="Mouncey N."/>
        </authorList>
    </citation>
    <scope>NUCLEOTIDE SEQUENCE [LARGE SCALE GENOMIC DNA]</scope>
    <source>
        <strain evidence="4 5">V2I4</strain>
    </source>
</reference>
<dbReference type="InterPro" id="IPR050832">
    <property type="entry name" value="Bact_Acetyltransf"/>
</dbReference>
<dbReference type="InterPro" id="IPR016181">
    <property type="entry name" value="Acyl_CoA_acyltransferase"/>
</dbReference>
<evidence type="ECO:0000313" key="5">
    <source>
        <dbReference type="Proteomes" id="UP001230328"/>
    </source>
</evidence>
<evidence type="ECO:0000259" key="3">
    <source>
        <dbReference type="PROSITE" id="PS51186"/>
    </source>
</evidence>
<protein>
    <submittedName>
        <fullName evidence="4">Ribosomal protein S18 acetylase RimI-like enzyme</fullName>
    </submittedName>
</protein>
<dbReference type="Proteomes" id="UP001230328">
    <property type="component" value="Unassembled WGS sequence"/>
</dbReference>
<sequence>MTSRPGNPGLSSAWSIAPALYGSPAVQQLLRNFRSSQVALYGYADDPSDTPPGEFVPPRGLFLLARDSDGEPLGCGGWHLLCPGAGEIKRMYVRPEARGRALGRQILQRLEADARDQGLDYMQLETGALNGAALALYARHGYSSIPSYREGRDPEINRALRRAL</sequence>
<dbReference type="SUPFAM" id="SSF55729">
    <property type="entry name" value="Acyl-CoA N-acyltransferases (Nat)"/>
    <property type="match status" value="1"/>
</dbReference>
<keyword evidence="2" id="KW-0012">Acyltransferase</keyword>
<evidence type="ECO:0000256" key="2">
    <source>
        <dbReference type="ARBA" id="ARBA00023315"/>
    </source>
</evidence>
<dbReference type="RefSeq" id="WP_307530376.1">
    <property type="nucleotide sequence ID" value="NZ_JAUSZI010000002.1"/>
</dbReference>
<dbReference type="PANTHER" id="PTHR43877">
    <property type="entry name" value="AMINOALKYLPHOSPHONATE N-ACETYLTRANSFERASE-RELATED-RELATED"/>
    <property type="match status" value="1"/>
</dbReference>
<dbReference type="Gene3D" id="3.40.630.30">
    <property type="match status" value="1"/>
</dbReference>
<keyword evidence="5" id="KW-1185">Reference proteome</keyword>
<dbReference type="EMBL" id="JAUSZI010000002">
    <property type="protein sequence ID" value="MDQ1033204.1"/>
    <property type="molecule type" value="Genomic_DNA"/>
</dbReference>
<dbReference type="Pfam" id="PF00583">
    <property type="entry name" value="Acetyltransf_1"/>
    <property type="match status" value="1"/>
</dbReference>
<evidence type="ECO:0000256" key="1">
    <source>
        <dbReference type="ARBA" id="ARBA00022679"/>
    </source>
</evidence>
<gene>
    <name evidence="4" type="ORF">QF035_010786</name>
</gene>
<comment type="caution">
    <text evidence="4">The sequence shown here is derived from an EMBL/GenBank/DDBJ whole genome shotgun (WGS) entry which is preliminary data.</text>
</comment>
<keyword evidence="1" id="KW-0808">Transferase</keyword>
<dbReference type="PANTHER" id="PTHR43877:SF2">
    <property type="entry name" value="AMINOALKYLPHOSPHONATE N-ACETYLTRANSFERASE-RELATED"/>
    <property type="match status" value="1"/>
</dbReference>
<name>A0ABU0TEG8_9ACTN</name>